<evidence type="ECO:0000256" key="10">
    <source>
        <dbReference type="SAM" id="MobiDB-lite"/>
    </source>
</evidence>
<evidence type="ECO:0000256" key="1">
    <source>
        <dbReference type="ARBA" id="ARBA00004141"/>
    </source>
</evidence>
<feature type="transmembrane region" description="Helical" evidence="11">
    <location>
        <begin position="25"/>
        <end position="45"/>
    </location>
</feature>
<dbReference type="EMBL" id="ML178830">
    <property type="protein sequence ID" value="TFL00026.1"/>
    <property type="molecule type" value="Genomic_DNA"/>
</dbReference>
<dbReference type="InterPro" id="IPR027417">
    <property type="entry name" value="P-loop_NTPase"/>
</dbReference>
<dbReference type="Pfam" id="PF12698">
    <property type="entry name" value="ABC2_membrane_3"/>
    <property type="match status" value="1"/>
</dbReference>
<dbReference type="CDD" id="cd03263">
    <property type="entry name" value="ABC_subfamily_A"/>
    <property type="match status" value="2"/>
</dbReference>
<feature type="transmembrane region" description="Helical" evidence="11">
    <location>
        <begin position="692"/>
        <end position="713"/>
    </location>
</feature>
<evidence type="ECO:0000259" key="12">
    <source>
        <dbReference type="PROSITE" id="PS50893"/>
    </source>
</evidence>
<dbReference type="InterPro" id="IPR017871">
    <property type="entry name" value="ABC_transporter-like_CS"/>
</dbReference>
<evidence type="ECO:0000313" key="13">
    <source>
        <dbReference type="EMBL" id="TFL00026.1"/>
    </source>
</evidence>
<proteinExistence type="inferred from homology"/>
<feature type="transmembrane region" description="Helical" evidence="11">
    <location>
        <begin position="802"/>
        <end position="828"/>
    </location>
</feature>
<evidence type="ECO:0000256" key="5">
    <source>
        <dbReference type="ARBA" id="ARBA00022737"/>
    </source>
</evidence>
<comment type="similarity">
    <text evidence="2">Belongs to the ABC transporter superfamily. ABCA family.</text>
</comment>
<feature type="domain" description="ABC transporter" evidence="12">
    <location>
        <begin position="306"/>
        <end position="543"/>
    </location>
</feature>
<dbReference type="PANTHER" id="PTHR19229:SF36">
    <property type="entry name" value="ATP-BINDING CASSETTE SUB-FAMILY A MEMBER 2"/>
    <property type="match status" value="1"/>
</dbReference>
<dbReference type="GO" id="GO:0016887">
    <property type="term" value="F:ATP hydrolysis activity"/>
    <property type="evidence" value="ECO:0007669"/>
    <property type="project" value="InterPro"/>
</dbReference>
<evidence type="ECO:0000256" key="11">
    <source>
        <dbReference type="SAM" id="Phobius"/>
    </source>
</evidence>
<evidence type="ECO:0000313" key="14">
    <source>
        <dbReference type="Proteomes" id="UP000305067"/>
    </source>
</evidence>
<dbReference type="SUPFAM" id="SSF52540">
    <property type="entry name" value="P-loop containing nucleoside triphosphate hydrolases"/>
    <property type="match status" value="2"/>
</dbReference>
<reference evidence="13 14" key="1">
    <citation type="journal article" date="2019" name="Nat. Ecol. Evol.">
        <title>Megaphylogeny resolves global patterns of mushroom evolution.</title>
        <authorList>
            <person name="Varga T."/>
            <person name="Krizsan K."/>
            <person name="Foldi C."/>
            <person name="Dima B."/>
            <person name="Sanchez-Garcia M."/>
            <person name="Sanchez-Ramirez S."/>
            <person name="Szollosi G.J."/>
            <person name="Szarkandi J.G."/>
            <person name="Papp V."/>
            <person name="Albert L."/>
            <person name="Andreopoulos W."/>
            <person name="Angelini C."/>
            <person name="Antonin V."/>
            <person name="Barry K.W."/>
            <person name="Bougher N.L."/>
            <person name="Buchanan P."/>
            <person name="Buyck B."/>
            <person name="Bense V."/>
            <person name="Catcheside P."/>
            <person name="Chovatia M."/>
            <person name="Cooper J."/>
            <person name="Damon W."/>
            <person name="Desjardin D."/>
            <person name="Finy P."/>
            <person name="Geml J."/>
            <person name="Haridas S."/>
            <person name="Hughes K."/>
            <person name="Justo A."/>
            <person name="Karasinski D."/>
            <person name="Kautmanova I."/>
            <person name="Kiss B."/>
            <person name="Kocsube S."/>
            <person name="Kotiranta H."/>
            <person name="LaButti K.M."/>
            <person name="Lechner B.E."/>
            <person name="Liimatainen K."/>
            <person name="Lipzen A."/>
            <person name="Lukacs Z."/>
            <person name="Mihaltcheva S."/>
            <person name="Morgado L.N."/>
            <person name="Niskanen T."/>
            <person name="Noordeloos M.E."/>
            <person name="Ohm R.A."/>
            <person name="Ortiz-Santana B."/>
            <person name="Ovrebo C."/>
            <person name="Racz N."/>
            <person name="Riley R."/>
            <person name="Savchenko A."/>
            <person name="Shiryaev A."/>
            <person name="Soop K."/>
            <person name="Spirin V."/>
            <person name="Szebenyi C."/>
            <person name="Tomsovsky M."/>
            <person name="Tulloss R.E."/>
            <person name="Uehling J."/>
            <person name="Grigoriev I.V."/>
            <person name="Vagvolgyi C."/>
            <person name="Papp T."/>
            <person name="Martin F.M."/>
            <person name="Miettinen O."/>
            <person name="Hibbett D.S."/>
            <person name="Nagy L.G."/>
        </authorList>
    </citation>
    <scope>NUCLEOTIDE SEQUENCE [LARGE SCALE GENOMIC DNA]</scope>
    <source>
        <strain evidence="13 14">CBS 309.79</strain>
    </source>
</reference>
<dbReference type="InterPro" id="IPR003593">
    <property type="entry name" value="AAA+_ATPase"/>
</dbReference>
<dbReference type="GO" id="GO:0016020">
    <property type="term" value="C:membrane"/>
    <property type="evidence" value="ECO:0007669"/>
    <property type="project" value="UniProtKB-SubCell"/>
</dbReference>
<feature type="transmembrane region" description="Helical" evidence="11">
    <location>
        <begin position="112"/>
        <end position="135"/>
    </location>
</feature>
<keyword evidence="14" id="KW-1185">Reference proteome</keyword>
<feature type="transmembrane region" description="Helical" evidence="11">
    <location>
        <begin position="840"/>
        <end position="862"/>
    </location>
</feature>
<evidence type="ECO:0000256" key="6">
    <source>
        <dbReference type="ARBA" id="ARBA00022741"/>
    </source>
</evidence>
<feature type="domain" description="ABC transporter" evidence="12">
    <location>
        <begin position="1036"/>
        <end position="1275"/>
    </location>
</feature>
<keyword evidence="3" id="KW-0813">Transport</keyword>
<name>A0A5C3QD85_9AGAR</name>
<organism evidence="13 14">
    <name type="scientific">Pterulicium gracile</name>
    <dbReference type="NCBI Taxonomy" id="1884261"/>
    <lineage>
        <taxon>Eukaryota</taxon>
        <taxon>Fungi</taxon>
        <taxon>Dikarya</taxon>
        <taxon>Basidiomycota</taxon>
        <taxon>Agaricomycotina</taxon>
        <taxon>Agaricomycetes</taxon>
        <taxon>Agaricomycetidae</taxon>
        <taxon>Agaricales</taxon>
        <taxon>Pleurotineae</taxon>
        <taxon>Pterulaceae</taxon>
        <taxon>Pterulicium</taxon>
    </lineage>
</organism>
<keyword evidence="8 11" id="KW-1133">Transmembrane helix</keyword>
<feature type="transmembrane region" description="Helical" evidence="11">
    <location>
        <begin position="759"/>
        <end position="781"/>
    </location>
</feature>
<gene>
    <name evidence="13" type="ORF">BDV98DRAFT_531593</name>
</gene>
<evidence type="ECO:0000256" key="3">
    <source>
        <dbReference type="ARBA" id="ARBA00022448"/>
    </source>
</evidence>
<dbReference type="PROSITE" id="PS50893">
    <property type="entry name" value="ABC_TRANSPORTER_2"/>
    <property type="match status" value="2"/>
</dbReference>
<accession>A0A5C3QD85</accession>
<keyword evidence="5" id="KW-0677">Repeat</keyword>
<dbReference type="PANTHER" id="PTHR19229">
    <property type="entry name" value="ATP-BINDING CASSETTE TRANSPORTER SUBFAMILY A ABCA"/>
    <property type="match status" value="1"/>
</dbReference>
<dbReference type="Proteomes" id="UP000305067">
    <property type="component" value="Unassembled WGS sequence"/>
</dbReference>
<feature type="transmembrane region" description="Helical" evidence="11">
    <location>
        <begin position="248"/>
        <end position="270"/>
    </location>
</feature>
<evidence type="ECO:0000256" key="8">
    <source>
        <dbReference type="ARBA" id="ARBA00022989"/>
    </source>
</evidence>
<evidence type="ECO:0000256" key="9">
    <source>
        <dbReference type="ARBA" id="ARBA00023136"/>
    </source>
</evidence>
<feature type="transmembrane region" description="Helical" evidence="11">
    <location>
        <begin position="174"/>
        <end position="194"/>
    </location>
</feature>
<feature type="region of interest" description="Disordered" evidence="10">
    <location>
        <begin position="996"/>
        <end position="1031"/>
    </location>
</feature>
<evidence type="ECO:0000256" key="2">
    <source>
        <dbReference type="ARBA" id="ARBA00008869"/>
    </source>
</evidence>
<keyword evidence="4 11" id="KW-0812">Transmembrane</keyword>
<dbReference type="InterPro" id="IPR003439">
    <property type="entry name" value="ABC_transporter-like_ATP-bd"/>
</dbReference>
<feature type="transmembrane region" description="Helical" evidence="11">
    <location>
        <begin position="147"/>
        <end position="168"/>
    </location>
</feature>
<feature type="transmembrane region" description="Helical" evidence="11">
    <location>
        <begin position="955"/>
        <end position="977"/>
    </location>
</feature>
<keyword evidence="13" id="KW-0378">Hydrolase</keyword>
<feature type="transmembrane region" description="Helical" evidence="11">
    <location>
        <begin position="869"/>
        <end position="889"/>
    </location>
</feature>
<dbReference type="GO" id="GO:0005319">
    <property type="term" value="F:lipid transporter activity"/>
    <property type="evidence" value="ECO:0007669"/>
    <property type="project" value="TreeGrafter"/>
</dbReference>
<keyword evidence="6" id="KW-0547">Nucleotide-binding</keyword>
<evidence type="ECO:0000256" key="7">
    <source>
        <dbReference type="ARBA" id="ARBA00022840"/>
    </source>
</evidence>
<dbReference type="GO" id="GO:0005524">
    <property type="term" value="F:ATP binding"/>
    <property type="evidence" value="ECO:0007669"/>
    <property type="project" value="UniProtKB-KW"/>
</dbReference>
<feature type="transmembrane region" description="Helical" evidence="11">
    <location>
        <begin position="201"/>
        <end position="224"/>
    </location>
</feature>
<evidence type="ECO:0000256" key="4">
    <source>
        <dbReference type="ARBA" id="ARBA00022692"/>
    </source>
</evidence>
<dbReference type="Pfam" id="PF00005">
    <property type="entry name" value="ABC_tran"/>
    <property type="match status" value="2"/>
</dbReference>
<dbReference type="InterPro" id="IPR026082">
    <property type="entry name" value="ABCA"/>
</dbReference>
<dbReference type="InterPro" id="IPR013525">
    <property type="entry name" value="ABC2_TM"/>
</dbReference>
<dbReference type="SMART" id="SM00382">
    <property type="entry name" value="AAA"/>
    <property type="match status" value="2"/>
</dbReference>
<dbReference type="GO" id="GO:0140359">
    <property type="term" value="F:ABC-type transporter activity"/>
    <property type="evidence" value="ECO:0007669"/>
    <property type="project" value="InterPro"/>
</dbReference>
<dbReference type="STRING" id="1884261.A0A5C3QD85"/>
<keyword evidence="7" id="KW-0067">ATP-binding</keyword>
<dbReference type="OrthoDB" id="8061355at2759"/>
<comment type="subcellular location">
    <subcellularLocation>
        <location evidence="1">Membrane</location>
        <topology evidence="1">Multi-pass membrane protein</topology>
    </subcellularLocation>
</comment>
<dbReference type="PROSITE" id="PS00211">
    <property type="entry name" value="ABC_TRANSPORTER_1"/>
    <property type="match status" value="2"/>
</dbReference>
<sequence length="1381" mass="151863">MSGAFWCQTVALLHKNQLNFIRHPWVNGIRTLLFPIAYGIILAMLPEMVFNSTADEDRYIITETAGNALGLALAICYSGVLDHLTGHIATERANQTTEYLKAMGTIDFARLFSWQISFSLIHLPSWIIVAVIWSFQLFPNTNVGIMLLVHVLYGLSLVSWAIFVAVPFKKSPYIPGLIAVVVAIAMNAVTLAGIKNPTNGIVFIFSLIFPASSYMYSVRVLAWFDSKGLGTPIATSIRAASGSGDDPAISLIVPVVASAVNIFLWPLIALSVEQYMFQTFNPGHSKWALFKPKPTISDRLPPHLALSVRNLNKKFSNGNFSKKETEVIEDLTLDVPKTGIYVLLGSNGAGKSTFLSILANLIPRSAGTVRFPDGSDLASSGGLGIVPQKNVLFNDLTCLENLKIWHGIKNAHNPRGKAEVMEDLVQLLKDADLEKKIYSRAGTLSGGQKRKLQLAIGLVGGSKFILVDECTSGVDALSRRAIWRTLTAYKDERTILLTTHFLDEADLLADNIAILAAPGRLIAEGTPVSLKRAHGEGYSLQITLTHPSEQSAQALLKEIQAKAPHSYIAENDHNQPRLTYRLKSRDNLVIEAILRDMENKRFGTNGHNAVVDSYDVLGPSIEDVFLKLMAQNKGPGETDLLDDTLETQRNAGHLPSYQPKAPLVLSDGTRTSFTRQMMTIFRKRVIIAKSNWYTPLIQFIVIFAGTTLPLILLKQQFYSNGERAPFLQQECFAPVEGGYTFEGEDGFDPGISIPPGDGFLWYTIFGAILALASAFPTLYVTRERRVSSVQAMQFSNGLTRPIALWCGHLMFDMIVPVLASTVLVIVAATKEGQFVQLGTFWFVLISFWISAILFAYLGCLVVKTPVVAFSYIAFLQLIFYALHFVGHMLSLRGETTSLQRVGMHVTQFILGALSPLPNAMRAGQVTINAFAMLCRGPLTNQYLDSSPSANGAGSILAYGQPILYLCILPWVYLYFLIRADNGTIPFLGWLGRNRRSKPGKRGMSEKGTASPEDSLDNGPALELGHAHGHGRSDDILRVDSISKTFKDGKKENKVVDDVSMNMGHDTIYALLGPNGAGKTTTFNIIRGDLMPDCGDVFIQGTSIISDPMEARTSLGVCPQFTAVDGVLTVRESLRIYGRLKGLNPKAPKGTISELDENVEKLMDAIGLREYADRQSAKLSGGNQRKLSLAMAVMGNPRMILIDEFSTGVDARMKRELWVIVRTIAQGKAVIITTHSMEEASALANQVGIIARRMLATGTPKALTDQYAKYQVHFSCRTREDMVRARNFMAKHIPGSNVADDVATRFEVPLQDDSGNGLALPDLFRLLSERYSRGDGPDGEGDEREWTVEQPSLETVFLKVIKDNDVRELEENMRKEKGGRGR</sequence>
<dbReference type="Gene3D" id="3.40.50.300">
    <property type="entry name" value="P-loop containing nucleotide triphosphate hydrolases"/>
    <property type="match status" value="2"/>
</dbReference>
<keyword evidence="9 11" id="KW-0472">Membrane</keyword>
<protein>
    <submittedName>
        <fullName evidence="13">P-loop containing nucleoside triphosphate hydrolase protein</fullName>
    </submittedName>
</protein>